<feature type="region of interest" description="Disordered" evidence="5">
    <location>
        <begin position="421"/>
        <end position="576"/>
    </location>
</feature>
<dbReference type="KEGG" id="nai:NECAME_01522"/>
<dbReference type="STRING" id="51031.W2TSC3"/>
<dbReference type="PROSITE" id="PS01359">
    <property type="entry name" value="ZF_PHD_1"/>
    <property type="match status" value="1"/>
</dbReference>
<dbReference type="PANTHER" id="PTHR14296">
    <property type="entry name" value="REMODELING AND SPACING FACTOR 1"/>
    <property type="match status" value="1"/>
</dbReference>
<feature type="compositionally biased region" description="Basic and acidic residues" evidence="5">
    <location>
        <begin position="102"/>
        <end position="111"/>
    </location>
</feature>
<dbReference type="SMART" id="SM00249">
    <property type="entry name" value="PHD"/>
    <property type="match status" value="1"/>
</dbReference>
<dbReference type="InterPro" id="IPR011011">
    <property type="entry name" value="Znf_FYVE_PHD"/>
</dbReference>
<feature type="compositionally biased region" description="Acidic residues" evidence="5">
    <location>
        <begin position="938"/>
        <end position="947"/>
    </location>
</feature>
<sequence>MSASMGGPSSGTQTTAQVNTTEAVNVGFMDDSSSEEFHGLLNTYIFQKTSTSPRPSATVLPPPATTEVEEKPEVDDGMRLGEEARDYYPPVKVEANGNAHKSASDRPETDRTSTVATCGTAEDDSTTAIPSVDSTVEEQDVDMGVDEGDGSDAQQPGPAGIIRKASAAPQIDAEQLRCDPDFAVICSFINKFFTLMRMEPVSFPQLENMFTTLEDGRVSKELVDLHLKLLRRSIVKTVSNDSFEKCLLKYLGSTGLLASEKRQLETYGYVHMSISSKLKILRTLCELQLEHNLRLRESIPTALRAMDMRHMVTGVDKDGLAYYFQIDSKFGLRLYTTEQDDESGYSWTLVARDMTDLESLIAKLKAEDLGYVKNPNDKRDFNKPGEGDADHTLTNMVTKKGTFVDMFLDEAAIKRMRETMVKEKEERRNRRNARIENPQETQEEAVHEEEEKQEEVEEGDRRILPRRSASQKAQTNIRKYITPRKTHEKKPNVSEVNEDIKEEVVKRDSSTPAVSDESDGSAGTSDGECDGSASSDDEFKPKTPRKSTGKRRGRKRKIVDDMEDEDDSGEEEEEVRRRAEGDFSCGACKRSDNEEIVGSGLFLLFSLLLCDNCDDAWHTTCLKPPLWFVPGGKWYCPKCEHGMLIECLTYVQEMLLIHQKKAAAEEKKSLGAAPIPVFWPVAKCSASLHPLIYVRYVVDCAPAAIITIMDKNYLHGFDGVSIVDDSKPTADMGLSKEYDRGSGVMKKIPTKSASSLTLERKAAADRFRREMEYIGVSLNNIIPTTLKQSAVDSSSSSSSDDGQRRSKKKAVKRITPNVRRYTPIQFQTVAEGRSRRSVKKVDYKFSEFDSVIKEACRLNESPPPPDAMKEVARPQGGAGRGKDMANIIEAQKQLEDGTPRASTGAPPRQLPKHRRKLNDLNDNDDSDSESDEYKANESEEEEADEDAQSSSDYVPSETELRRERSGGGGGRGRLVATQSDEDFIVSGSDDSYAGPRRKKKKKVKEKSKKRSRWQSESDSEEEEDEDETYSDDSEAKKKKKKTRVEVYSDETNDEDDEVEPEEEDEDSDAPRTRTGRPLRKAVGRHHSKVSISVRAFV</sequence>
<dbReference type="PANTHER" id="PTHR14296:SF16">
    <property type="entry name" value="REMODELING AND SPACING FACTOR 1"/>
    <property type="match status" value="1"/>
</dbReference>
<dbReference type="Gene3D" id="3.30.40.10">
    <property type="entry name" value="Zinc/RING finger domain, C3HC4 (zinc finger)"/>
    <property type="match status" value="1"/>
</dbReference>
<evidence type="ECO:0000256" key="1">
    <source>
        <dbReference type="ARBA" id="ARBA00022723"/>
    </source>
</evidence>
<evidence type="ECO:0000256" key="4">
    <source>
        <dbReference type="PROSITE-ProRule" id="PRU00146"/>
    </source>
</evidence>
<dbReference type="InterPro" id="IPR001965">
    <property type="entry name" value="Znf_PHD"/>
</dbReference>
<dbReference type="AlphaFoldDB" id="W2TSC3"/>
<feature type="region of interest" description="Disordered" evidence="5">
    <location>
        <begin position="50"/>
        <end position="73"/>
    </location>
</feature>
<evidence type="ECO:0000313" key="8">
    <source>
        <dbReference type="Proteomes" id="UP000053676"/>
    </source>
</evidence>
<keyword evidence="8" id="KW-1185">Reference proteome</keyword>
<feature type="domain" description="PHD-type" evidence="6">
    <location>
        <begin position="582"/>
        <end position="642"/>
    </location>
</feature>
<evidence type="ECO:0000313" key="7">
    <source>
        <dbReference type="EMBL" id="ETN84960.1"/>
    </source>
</evidence>
<dbReference type="OMA" id="DAWHTTC"/>
<feature type="region of interest" description="Disordered" evidence="5">
    <location>
        <begin position="96"/>
        <end position="127"/>
    </location>
</feature>
<feature type="compositionally biased region" description="Basic residues" evidence="5">
    <location>
        <begin position="1073"/>
        <end position="1088"/>
    </location>
</feature>
<keyword evidence="2 4" id="KW-0863">Zinc-finger</keyword>
<feature type="compositionally biased region" description="Basic residues" evidence="5">
    <location>
        <begin position="995"/>
        <end position="1012"/>
    </location>
</feature>
<feature type="compositionally biased region" description="Acidic residues" evidence="5">
    <location>
        <begin position="1047"/>
        <end position="1067"/>
    </location>
</feature>
<dbReference type="InterPro" id="IPR019786">
    <property type="entry name" value="Zinc_finger_PHD-type_CS"/>
</dbReference>
<evidence type="ECO:0000256" key="2">
    <source>
        <dbReference type="ARBA" id="ARBA00022771"/>
    </source>
</evidence>
<reference evidence="8" key="1">
    <citation type="journal article" date="2014" name="Nat. Genet.">
        <title>Genome of the human hookworm Necator americanus.</title>
        <authorList>
            <person name="Tang Y.T."/>
            <person name="Gao X."/>
            <person name="Rosa B.A."/>
            <person name="Abubucker S."/>
            <person name="Hallsworth-Pepin K."/>
            <person name="Martin J."/>
            <person name="Tyagi R."/>
            <person name="Heizer E."/>
            <person name="Zhang X."/>
            <person name="Bhonagiri-Palsikar V."/>
            <person name="Minx P."/>
            <person name="Warren W.C."/>
            <person name="Wang Q."/>
            <person name="Zhan B."/>
            <person name="Hotez P.J."/>
            <person name="Sternberg P.W."/>
            <person name="Dougall A."/>
            <person name="Gaze S.T."/>
            <person name="Mulvenna J."/>
            <person name="Sotillo J."/>
            <person name="Ranganathan S."/>
            <person name="Rabelo E.M."/>
            <person name="Wilson R.K."/>
            <person name="Felgner P.L."/>
            <person name="Bethony J."/>
            <person name="Hawdon J.M."/>
            <person name="Gasser R.B."/>
            <person name="Loukas A."/>
            <person name="Mitreva M."/>
        </authorList>
    </citation>
    <scope>NUCLEOTIDE SEQUENCE [LARGE SCALE GENOMIC DNA]</scope>
</reference>
<dbReference type="InterPro" id="IPR013083">
    <property type="entry name" value="Znf_RING/FYVE/PHD"/>
</dbReference>
<gene>
    <name evidence="7" type="ORF">NECAME_01522</name>
</gene>
<organism evidence="7 8">
    <name type="scientific">Necator americanus</name>
    <name type="common">Human hookworm</name>
    <dbReference type="NCBI Taxonomy" id="51031"/>
    <lineage>
        <taxon>Eukaryota</taxon>
        <taxon>Metazoa</taxon>
        <taxon>Ecdysozoa</taxon>
        <taxon>Nematoda</taxon>
        <taxon>Chromadorea</taxon>
        <taxon>Rhabditida</taxon>
        <taxon>Rhabditina</taxon>
        <taxon>Rhabditomorpha</taxon>
        <taxon>Strongyloidea</taxon>
        <taxon>Ancylostomatidae</taxon>
        <taxon>Bunostominae</taxon>
        <taxon>Necator</taxon>
    </lineage>
</organism>
<dbReference type="Proteomes" id="UP000053676">
    <property type="component" value="Unassembled WGS sequence"/>
</dbReference>
<keyword evidence="3" id="KW-0862">Zinc</keyword>
<feature type="compositionally biased region" description="Acidic residues" evidence="5">
    <location>
        <begin position="561"/>
        <end position="573"/>
    </location>
</feature>
<feature type="compositionally biased region" description="Acidic residues" evidence="5">
    <location>
        <begin position="921"/>
        <end position="930"/>
    </location>
</feature>
<dbReference type="GO" id="GO:0042393">
    <property type="term" value="F:histone binding"/>
    <property type="evidence" value="ECO:0007669"/>
    <property type="project" value="TreeGrafter"/>
</dbReference>
<feature type="compositionally biased region" description="Acidic residues" evidence="5">
    <location>
        <begin position="1017"/>
        <end position="1032"/>
    </location>
</feature>
<dbReference type="OrthoDB" id="10055895at2759"/>
<feature type="compositionally biased region" description="Basic and acidic residues" evidence="5">
    <location>
        <begin position="373"/>
        <end position="391"/>
    </location>
</feature>
<evidence type="ECO:0000256" key="3">
    <source>
        <dbReference type="ARBA" id="ARBA00022833"/>
    </source>
</evidence>
<feature type="region of interest" description="Disordered" evidence="5">
    <location>
        <begin position="857"/>
        <end position="1097"/>
    </location>
</feature>
<feature type="compositionally biased region" description="Basic and acidic residues" evidence="5">
    <location>
        <begin position="498"/>
        <end position="509"/>
    </location>
</feature>
<feature type="compositionally biased region" description="Acidic residues" evidence="5">
    <location>
        <begin position="441"/>
        <end position="458"/>
    </location>
</feature>
<dbReference type="Pfam" id="PF00628">
    <property type="entry name" value="PHD"/>
    <property type="match status" value="1"/>
</dbReference>
<protein>
    <recommendedName>
        <fullName evidence="6">PHD-type domain-containing protein</fullName>
    </recommendedName>
</protein>
<feature type="region of interest" description="Disordered" evidence="5">
    <location>
        <begin position="787"/>
        <end position="816"/>
    </location>
</feature>
<dbReference type="SUPFAM" id="SSF57903">
    <property type="entry name" value="FYVE/PHD zinc finger"/>
    <property type="match status" value="1"/>
</dbReference>
<feature type="region of interest" description="Disordered" evidence="5">
    <location>
        <begin position="373"/>
        <end position="392"/>
    </location>
</feature>
<keyword evidence="1" id="KW-0479">Metal-binding</keyword>
<evidence type="ECO:0000256" key="5">
    <source>
        <dbReference type="SAM" id="MobiDB-lite"/>
    </source>
</evidence>
<feature type="compositionally biased region" description="Basic residues" evidence="5">
    <location>
        <begin position="542"/>
        <end position="557"/>
    </location>
</feature>
<dbReference type="PROSITE" id="PS50016">
    <property type="entry name" value="ZF_PHD_2"/>
    <property type="match status" value="1"/>
</dbReference>
<dbReference type="InterPro" id="IPR019787">
    <property type="entry name" value="Znf_PHD-finger"/>
</dbReference>
<dbReference type="GO" id="GO:0031213">
    <property type="term" value="C:RSF complex"/>
    <property type="evidence" value="ECO:0007669"/>
    <property type="project" value="InterPro"/>
</dbReference>
<dbReference type="InterPro" id="IPR028938">
    <property type="entry name" value="Rsf1-like"/>
</dbReference>
<accession>W2TSC3</accession>
<proteinExistence type="predicted"/>
<dbReference type="EMBL" id="KI657838">
    <property type="protein sequence ID" value="ETN84960.1"/>
    <property type="molecule type" value="Genomic_DNA"/>
</dbReference>
<dbReference type="GO" id="GO:0045892">
    <property type="term" value="P:negative regulation of DNA-templated transcription"/>
    <property type="evidence" value="ECO:0007669"/>
    <property type="project" value="TreeGrafter"/>
</dbReference>
<name>W2TSC3_NECAM</name>
<feature type="compositionally biased region" description="Polar residues" evidence="5">
    <location>
        <begin position="468"/>
        <end position="477"/>
    </location>
</feature>
<evidence type="ECO:0000259" key="6">
    <source>
        <dbReference type="PROSITE" id="PS50016"/>
    </source>
</evidence>
<dbReference type="CDD" id="cd15543">
    <property type="entry name" value="PHD_RSF1"/>
    <property type="match status" value="1"/>
</dbReference>
<dbReference type="GO" id="GO:0008270">
    <property type="term" value="F:zinc ion binding"/>
    <property type="evidence" value="ECO:0007669"/>
    <property type="project" value="UniProtKB-KW"/>
</dbReference>